<accession>A0A7N0VNA5</accession>
<protein>
    <submittedName>
        <fullName evidence="3">Uncharacterized protein</fullName>
    </submittedName>
</protein>
<dbReference type="Proteomes" id="UP000594263">
    <property type="component" value="Unplaced"/>
</dbReference>
<evidence type="ECO:0000256" key="2">
    <source>
        <dbReference type="SAM" id="Phobius"/>
    </source>
</evidence>
<keyword evidence="2" id="KW-0812">Transmembrane</keyword>
<keyword evidence="2" id="KW-1133">Transmembrane helix</keyword>
<dbReference type="Gramene" id="Kaladp1262s0001.1.v1.1">
    <property type="protein sequence ID" value="Kaladp1262s0001.1.v1.1.CDS.1"/>
    <property type="gene ID" value="Kaladp1262s0001.v1.1"/>
</dbReference>
<evidence type="ECO:0000313" key="3">
    <source>
        <dbReference type="EnsemblPlants" id="Kaladp1262s0001.1.v1.1.CDS.1"/>
    </source>
</evidence>
<sequence>MDDPGLIWRRGGAQPLVSIVVTLWSLALLYLPGWLLVFSPVLVAGTALFLVLLRCSAAQGIDLEPEHVQEPEPEPEASLSSKSEVDFQKPLFVLDSFVEWDVRAPLEVIYEEESENEDGETAASCLRRHTSLSRYFPESDSDTSDSDEYPDWDSPGRAWFKWDEEETNGLIEISLESKKAADFETEENMIEIDISPASPFQIPAS</sequence>
<dbReference type="EnsemblPlants" id="Kaladp1262s0001.1.v1.1">
    <property type="protein sequence ID" value="Kaladp1262s0001.1.v1.1.CDS.1"/>
    <property type="gene ID" value="Kaladp1262s0001.v1.1"/>
</dbReference>
<feature type="region of interest" description="Disordered" evidence="1">
    <location>
        <begin position="136"/>
        <end position="157"/>
    </location>
</feature>
<name>A0A7N0VNA5_KALFE</name>
<feature type="compositionally biased region" description="Acidic residues" evidence="1">
    <location>
        <begin position="139"/>
        <end position="151"/>
    </location>
</feature>
<reference evidence="3" key="1">
    <citation type="submission" date="2021-01" db="UniProtKB">
        <authorList>
            <consortium name="EnsemblPlants"/>
        </authorList>
    </citation>
    <scope>IDENTIFICATION</scope>
</reference>
<proteinExistence type="predicted"/>
<dbReference type="PANTHER" id="PTHR37746">
    <property type="entry name" value="TRANSMEMBRANE PROTEIN"/>
    <property type="match status" value="1"/>
</dbReference>
<evidence type="ECO:0000313" key="4">
    <source>
        <dbReference type="Proteomes" id="UP000594263"/>
    </source>
</evidence>
<keyword evidence="4" id="KW-1185">Reference proteome</keyword>
<dbReference type="AlphaFoldDB" id="A0A7N0VNA5"/>
<dbReference type="OMA" id="HRHAPME"/>
<feature type="transmembrane region" description="Helical" evidence="2">
    <location>
        <begin position="37"/>
        <end position="53"/>
    </location>
</feature>
<organism evidence="3 4">
    <name type="scientific">Kalanchoe fedtschenkoi</name>
    <name type="common">Lavender scallops</name>
    <name type="synonym">South American air plant</name>
    <dbReference type="NCBI Taxonomy" id="63787"/>
    <lineage>
        <taxon>Eukaryota</taxon>
        <taxon>Viridiplantae</taxon>
        <taxon>Streptophyta</taxon>
        <taxon>Embryophyta</taxon>
        <taxon>Tracheophyta</taxon>
        <taxon>Spermatophyta</taxon>
        <taxon>Magnoliopsida</taxon>
        <taxon>eudicotyledons</taxon>
        <taxon>Gunneridae</taxon>
        <taxon>Pentapetalae</taxon>
        <taxon>Saxifragales</taxon>
        <taxon>Crassulaceae</taxon>
        <taxon>Kalanchoe</taxon>
    </lineage>
</organism>
<dbReference type="PANTHER" id="PTHR37746:SF1">
    <property type="entry name" value="TRANSMEMBRANE PROTEIN"/>
    <property type="match status" value="1"/>
</dbReference>
<keyword evidence="2" id="KW-0472">Membrane</keyword>
<evidence type="ECO:0000256" key="1">
    <source>
        <dbReference type="SAM" id="MobiDB-lite"/>
    </source>
</evidence>